<feature type="transmembrane region" description="Helical" evidence="2">
    <location>
        <begin position="20"/>
        <end position="46"/>
    </location>
</feature>
<keyword evidence="2" id="KW-0472">Membrane</keyword>
<gene>
    <name evidence="4" type="ORF">V1633_03495</name>
</gene>
<sequence length="482" mass="51258">MEQPAGPEWTPTRALGRGVLLTGLLLVAGALFGRVDLVVLAVPFALGTAYALRRRPTQLPEITLSADDTNLVEGGALAGAITVTNRDEIGYDLVMARTVVSRWLRVDRVNFAPEAPSAAPGTPDPAGRPGQATGGPAAGDRAGAGSSGGRRDATDRPYGFTVPAGTVVDLGLDGESLRWGRHPLGPAAIRAAACDGLLISRPVVSEPRTVSVYPVTEPFDADEAMPRAAGLVGGHRSRRPGEGGELAGVRIFGPGDRLRRIDWRVSLRARQLHVAAMLSDRDAEVVLLLDVLAEAGRSGGIKGSTSVLDTCVRAAAAVAEHYLHRGDRVSLLEYGPSARRLRPATGRRQYLTVLEWLLDVQVSDAPYEPYEQVFGPHLLSSNALVVVLTPLVDPRSAAMLARLARSGRFVVAVDTLPTSVTPPSRGQWSEVAYRLWRLERDNTIGQLREHGVPVVAWAGAGSLDLVLRDVARLASAPRPALR</sequence>
<keyword evidence="2" id="KW-0812">Transmembrane</keyword>
<feature type="domain" description="DUF58" evidence="3">
    <location>
        <begin position="249"/>
        <end position="413"/>
    </location>
</feature>
<dbReference type="Pfam" id="PF01882">
    <property type="entry name" value="DUF58"/>
    <property type="match status" value="1"/>
</dbReference>
<dbReference type="EMBL" id="JAZGQK010000003">
    <property type="protein sequence ID" value="MEE6257554.1"/>
    <property type="molecule type" value="Genomic_DNA"/>
</dbReference>
<evidence type="ECO:0000259" key="3">
    <source>
        <dbReference type="Pfam" id="PF01882"/>
    </source>
</evidence>
<feature type="region of interest" description="Disordered" evidence="1">
    <location>
        <begin position="114"/>
        <end position="160"/>
    </location>
</feature>
<evidence type="ECO:0000256" key="1">
    <source>
        <dbReference type="SAM" id="MobiDB-lite"/>
    </source>
</evidence>
<protein>
    <submittedName>
        <fullName evidence="4">DUF58 domain-containing protein</fullName>
    </submittedName>
</protein>
<dbReference type="InterPro" id="IPR002881">
    <property type="entry name" value="DUF58"/>
</dbReference>
<accession>A0ABU7RM86</accession>
<proteinExistence type="predicted"/>
<reference evidence="4 5" key="1">
    <citation type="submission" date="2024-01" db="EMBL/GenBank/DDBJ databases">
        <title>Genome insights into Plantactinospora sonchi sp. nov.</title>
        <authorList>
            <person name="Wang L."/>
        </authorList>
    </citation>
    <scope>NUCLEOTIDE SEQUENCE [LARGE SCALE GENOMIC DNA]</scope>
    <source>
        <strain evidence="4 5">NEAU-QY2</strain>
    </source>
</reference>
<dbReference type="PANTHER" id="PTHR33608">
    <property type="entry name" value="BLL2464 PROTEIN"/>
    <property type="match status" value="1"/>
</dbReference>
<dbReference type="Proteomes" id="UP001332243">
    <property type="component" value="Unassembled WGS sequence"/>
</dbReference>
<organism evidence="4 5">
    <name type="scientific">Plantactinospora sonchi</name>
    <dbReference type="NCBI Taxonomy" id="1544735"/>
    <lineage>
        <taxon>Bacteria</taxon>
        <taxon>Bacillati</taxon>
        <taxon>Actinomycetota</taxon>
        <taxon>Actinomycetes</taxon>
        <taxon>Micromonosporales</taxon>
        <taxon>Micromonosporaceae</taxon>
        <taxon>Plantactinospora</taxon>
    </lineage>
</organism>
<name>A0ABU7RM86_9ACTN</name>
<keyword evidence="2" id="KW-1133">Transmembrane helix</keyword>
<evidence type="ECO:0000313" key="5">
    <source>
        <dbReference type="Proteomes" id="UP001332243"/>
    </source>
</evidence>
<evidence type="ECO:0000256" key="2">
    <source>
        <dbReference type="SAM" id="Phobius"/>
    </source>
</evidence>
<dbReference type="PANTHER" id="PTHR33608:SF14">
    <property type="entry name" value="POSSIBLE CONSERVED SECRETED PROTEIN"/>
    <property type="match status" value="1"/>
</dbReference>
<evidence type="ECO:0000313" key="4">
    <source>
        <dbReference type="EMBL" id="MEE6257554.1"/>
    </source>
</evidence>
<keyword evidence="5" id="KW-1185">Reference proteome</keyword>
<comment type="caution">
    <text evidence="4">The sequence shown here is derived from an EMBL/GenBank/DDBJ whole genome shotgun (WGS) entry which is preliminary data.</text>
</comment>